<feature type="transmembrane region" description="Helical" evidence="6">
    <location>
        <begin position="89"/>
        <end position="113"/>
    </location>
</feature>
<evidence type="ECO:0000256" key="2">
    <source>
        <dbReference type="ARBA" id="ARBA00022475"/>
    </source>
</evidence>
<feature type="transmembrane region" description="Helical" evidence="6">
    <location>
        <begin position="448"/>
        <end position="472"/>
    </location>
</feature>
<keyword evidence="8" id="KW-1185">Reference proteome</keyword>
<proteinExistence type="predicted"/>
<feature type="transmembrane region" description="Helical" evidence="6">
    <location>
        <begin position="21"/>
        <end position="40"/>
    </location>
</feature>
<evidence type="ECO:0000256" key="3">
    <source>
        <dbReference type="ARBA" id="ARBA00022692"/>
    </source>
</evidence>
<name>A0ABY4H969_9BACI</name>
<reference evidence="7" key="1">
    <citation type="submission" date="2022-04" db="EMBL/GenBank/DDBJ databases">
        <title>Halobacillus sp. isolated from saltern.</title>
        <authorList>
            <person name="Won M."/>
            <person name="Lee C.-M."/>
            <person name="Woen H.-Y."/>
            <person name="Kwon S.-W."/>
        </authorList>
    </citation>
    <scope>NUCLEOTIDE SEQUENCE</scope>
    <source>
        <strain evidence="7">SSHM10-5</strain>
    </source>
</reference>
<keyword evidence="4 6" id="KW-1133">Transmembrane helix</keyword>
<evidence type="ECO:0000313" key="7">
    <source>
        <dbReference type="EMBL" id="UOR11423.1"/>
    </source>
</evidence>
<dbReference type="Pfam" id="PF03606">
    <property type="entry name" value="DcuC"/>
    <property type="match status" value="1"/>
</dbReference>
<comment type="subcellular location">
    <subcellularLocation>
        <location evidence="1">Cell membrane</location>
        <topology evidence="1">Multi-pass membrane protein</topology>
    </subcellularLocation>
</comment>
<gene>
    <name evidence="7" type="ORF">MUO15_17780</name>
</gene>
<keyword evidence="5 6" id="KW-0472">Membrane</keyword>
<keyword evidence="3 6" id="KW-0812">Transmembrane</keyword>
<protein>
    <submittedName>
        <fullName evidence="7">YfcC family protein</fullName>
    </submittedName>
</protein>
<dbReference type="RefSeq" id="WP_245031374.1">
    <property type="nucleotide sequence ID" value="NZ_CP095075.1"/>
</dbReference>
<feature type="transmembrane region" description="Helical" evidence="6">
    <location>
        <begin position="376"/>
        <end position="400"/>
    </location>
</feature>
<keyword evidence="2" id="KW-1003">Cell membrane</keyword>
<feature type="transmembrane region" description="Helical" evidence="6">
    <location>
        <begin position="206"/>
        <end position="228"/>
    </location>
</feature>
<dbReference type="InterPro" id="IPR018385">
    <property type="entry name" value="C4_dicarb_anaerob_car-like"/>
</dbReference>
<feature type="transmembrane region" description="Helical" evidence="6">
    <location>
        <begin position="125"/>
        <end position="158"/>
    </location>
</feature>
<dbReference type="PANTHER" id="PTHR43652:SF2">
    <property type="entry name" value="BASIC AMINO ACID ANTIPORTER YFCC-RELATED"/>
    <property type="match status" value="1"/>
</dbReference>
<dbReference type="Proteomes" id="UP000830326">
    <property type="component" value="Chromosome"/>
</dbReference>
<feature type="transmembrane region" description="Helical" evidence="6">
    <location>
        <begin position="420"/>
        <end position="442"/>
    </location>
</feature>
<dbReference type="PANTHER" id="PTHR43652">
    <property type="entry name" value="BASIC AMINO ACID ANTIPORTER YFCC-RELATED"/>
    <property type="match status" value="1"/>
</dbReference>
<evidence type="ECO:0000256" key="5">
    <source>
        <dbReference type="ARBA" id="ARBA00023136"/>
    </source>
</evidence>
<evidence type="ECO:0000256" key="6">
    <source>
        <dbReference type="SAM" id="Phobius"/>
    </source>
</evidence>
<feature type="transmembrane region" description="Helical" evidence="6">
    <location>
        <begin position="322"/>
        <end position="342"/>
    </location>
</feature>
<accession>A0ABY4H969</accession>
<sequence>MAKSGNSANKRSWKQRLAMPDAFVILFGLLLLAAIFTYIIPAGSFERETTDDDITQVIPGSYTATEANPASIMDIFLAIQNGLVDTAHLIFMVLIIGGTVAVFEYTGAVNSGINALIEKTKGKKYLLIISVIALFAILDTAGVSGNAVIAFIPIGIILARALKLDAITGVAMVYLGQYVGVATGTFDPVITGIAQRIAELPLFSGAVLRGAAFVVLLVVTIAYICLYVKRISNDPSSSKMGVTPFTAALSENEEEDFGPFTTLHKIIILTFFVFLGVFLFGVYNMGWSINELSAIFLMMAIAVAIIAKITPNKLVSVFMNGARGLVYGALVIGMARAVVLLLEDGYILDTIVNYAFEPLETLPTVLGAQALYVFNLLFNLLVTSGSGQAVIVMPFIVPLVDMLDITRQTGVLAFKLGDGITNIITPTSGILMAVLAIGGVSWMKWFRFVWPLVLIWAVIGAVFVSIAVFINYGPF</sequence>
<evidence type="ECO:0000313" key="8">
    <source>
        <dbReference type="Proteomes" id="UP000830326"/>
    </source>
</evidence>
<feature type="transmembrane region" description="Helical" evidence="6">
    <location>
        <begin position="292"/>
        <end position="310"/>
    </location>
</feature>
<evidence type="ECO:0000256" key="4">
    <source>
        <dbReference type="ARBA" id="ARBA00022989"/>
    </source>
</evidence>
<organism evidence="7 8">
    <name type="scientific">Halobacillus amylolyticus</name>
    <dbReference type="NCBI Taxonomy" id="2932259"/>
    <lineage>
        <taxon>Bacteria</taxon>
        <taxon>Bacillati</taxon>
        <taxon>Bacillota</taxon>
        <taxon>Bacilli</taxon>
        <taxon>Bacillales</taxon>
        <taxon>Bacillaceae</taxon>
        <taxon>Halobacillus</taxon>
    </lineage>
</organism>
<evidence type="ECO:0000256" key="1">
    <source>
        <dbReference type="ARBA" id="ARBA00004651"/>
    </source>
</evidence>
<dbReference type="InterPro" id="IPR051679">
    <property type="entry name" value="DASS-Related_Transporters"/>
</dbReference>
<dbReference type="EMBL" id="CP095075">
    <property type="protein sequence ID" value="UOR11423.1"/>
    <property type="molecule type" value="Genomic_DNA"/>
</dbReference>
<feature type="transmembrane region" description="Helical" evidence="6">
    <location>
        <begin position="266"/>
        <end position="286"/>
    </location>
</feature>